<dbReference type="SUPFAM" id="SSF53474">
    <property type="entry name" value="alpha/beta-Hydrolases"/>
    <property type="match status" value="1"/>
</dbReference>
<dbReference type="STRING" id="1707952.A6A03_04775"/>
<dbReference type="PANTHER" id="PTHR48098:SF1">
    <property type="entry name" value="DIACYLGLYCEROL ACYLTRANSFERASE_MYCOLYLTRANSFERASE AG85A"/>
    <property type="match status" value="1"/>
</dbReference>
<dbReference type="GO" id="GO:0016747">
    <property type="term" value="F:acyltransferase activity, transferring groups other than amino-acyl groups"/>
    <property type="evidence" value="ECO:0007669"/>
    <property type="project" value="TreeGrafter"/>
</dbReference>
<organism evidence="1 2">
    <name type="scientific">Chloroflexus islandicus</name>
    <dbReference type="NCBI Taxonomy" id="1707952"/>
    <lineage>
        <taxon>Bacteria</taxon>
        <taxon>Bacillati</taxon>
        <taxon>Chloroflexota</taxon>
        <taxon>Chloroflexia</taxon>
        <taxon>Chloroflexales</taxon>
        <taxon>Chloroflexineae</taxon>
        <taxon>Chloroflexaceae</taxon>
        <taxon>Chloroflexus</taxon>
    </lineage>
</organism>
<dbReference type="InterPro" id="IPR029058">
    <property type="entry name" value="AB_hydrolase_fold"/>
</dbReference>
<dbReference type="InterPro" id="IPR000801">
    <property type="entry name" value="Esterase-like"/>
</dbReference>
<evidence type="ECO:0000313" key="2">
    <source>
        <dbReference type="Proteomes" id="UP000078287"/>
    </source>
</evidence>
<dbReference type="Pfam" id="PF00756">
    <property type="entry name" value="Esterase"/>
    <property type="match status" value="1"/>
</dbReference>
<sequence length="303" mass="33618">MEIDPRARLIEWPSAALGVTGRMYVYAPPDYQPEGPPLPVVYLLRGHEREWVNRREDESRFGSAIDVYERVRARGDVGPLLLAMPGLASADNRIPGLLADFVAPELTDAPGVGSGRFATFFFDEVLPLMEREFGAHPAARALTGFSLGGYMAVKAVALRPDLFVSVSAYDGSFPYASDGGRMARRYDTLLNATMFDPALGRPRTPEVMRAQNPICLLMQADRAALRRITWMIQYGPEHIEPWGSNFYRGEYLLRALATLGIANAVPVAALPDGAHTWAVADRHLEQALPLHYRAFERVLAHRL</sequence>
<dbReference type="AlphaFoldDB" id="A0A178LVP6"/>
<dbReference type="PANTHER" id="PTHR48098">
    <property type="entry name" value="ENTEROCHELIN ESTERASE-RELATED"/>
    <property type="match status" value="1"/>
</dbReference>
<dbReference type="InterPro" id="IPR050583">
    <property type="entry name" value="Mycobacterial_A85_antigen"/>
</dbReference>
<comment type="caution">
    <text evidence="1">The sequence shown here is derived from an EMBL/GenBank/DDBJ whole genome shotgun (WGS) entry which is preliminary data.</text>
</comment>
<keyword evidence="2" id="KW-1185">Reference proteome</keyword>
<proteinExistence type="predicted"/>
<reference evidence="1 2" key="1">
    <citation type="submission" date="2016-04" db="EMBL/GenBank/DDBJ databases">
        <title>Chloroflexus islandicus sp. nov., a thermophilic filamentous anoxygenic phototrophic bacterium from geyser Strokkur (Iceland).</title>
        <authorList>
            <person name="Gaisin V.A."/>
            <person name="Kalashnikov A.M."/>
            <person name="Sukhacheva M.V."/>
            <person name="Grouzdev D.S."/>
            <person name="Ivanov T.M."/>
            <person name="Kuznetsov B."/>
            <person name="Gorlenko V.M."/>
        </authorList>
    </citation>
    <scope>NUCLEOTIDE SEQUENCE [LARGE SCALE GENOMIC DNA]</scope>
    <source>
        <strain evidence="2">isl-2</strain>
    </source>
</reference>
<dbReference type="EMBL" id="LWQS01000103">
    <property type="protein sequence ID" value="OAN38206.1"/>
    <property type="molecule type" value="Genomic_DNA"/>
</dbReference>
<dbReference type="OrthoDB" id="4527292at2"/>
<dbReference type="Gene3D" id="3.40.50.1820">
    <property type="entry name" value="alpha/beta hydrolase"/>
    <property type="match status" value="1"/>
</dbReference>
<name>A0A178LVP6_9CHLR</name>
<evidence type="ECO:0000313" key="1">
    <source>
        <dbReference type="EMBL" id="OAN38206.1"/>
    </source>
</evidence>
<gene>
    <name evidence="1" type="ORF">A6A03_04775</name>
</gene>
<protein>
    <submittedName>
        <fullName evidence="1">Esterase</fullName>
    </submittedName>
</protein>
<accession>A0A178LVP6</accession>
<dbReference type="Proteomes" id="UP000078287">
    <property type="component" value="Unassembled WGS sequence"/>
</dbReference>
<dbReference type="RefSeq" id="WP_066791140.1">
    <property type="nucleotide sequence ID" value="NZ_LWQS01000103.1"/>
</dbReference>